<protein>
    <recommendedName>
        <fullName evidence="2">Serine/threonine-protein phosphatase</fullName>
        <ecNumber evidence="2">3.1.3.16</ecNumber>
    </recommendedName>
</protein>
<dbReference type="PROSITE" id="PS00125">
    <property type="entry name" value="SER_THR_PHOSPHATASE"/>
    <property type="match status" value="1"/>
</dbReference>
<comment type="catalytic activity">
    <reaction evidence="2">
        <text>O-phospho-L-threonyl-[protein] + H2O = L-threonyl-[protein] + phosphate</text>
        <dbReference type="Rhea" id="RHEA:47004"/>
        <dbReference type="Rhea" id="RHEA-COMP:11060"/>
        <dbReference type="Rhea" id="RHEA-COMP:11605"/>
        <dbReference type="ChEBI" id="CHEBI:15377"/>
        <dbReference type="ChEBI" id="CHEBI:30013"/>
        <dbReference type="ChEBI" id="CHEBI:43474"/>
        <dbReference type="ChEBI" id="CHEBI:61977"/>
        <dbReference type="EC" id="3.1.3.16"/>
    </reaction>
</comment>
<dbReference type="SUPFAM" id="SSF56300">
    <property type="entry name" value="Metallo-dependent phosphatases"/>
    <property type="match status" value="1"/>
</dbReference>
<dbReference type="Proteomes" id="UP000601435">
    <property type="component" value="Unassembled WGS sequence"/>
</dbReference>
<dbReference type="EC" id="3.1.3.16" evidence="2"/>
<keyword evidence="1" id="KW-0106">Calcium</keyword>
<evidence type="ECO:0000313" key="5">
    <source>
        <dbReference type="Proteomes" id="UP000601435"/>
    </source>
</evidence>
<dbReference type="InterPro" id="IPR029052">
    <property type="entry name" value="Metallo-depent_PP-like"/>
</dbReference>
<keyword evidence="5" id="KW-1185">Reference proteome</keyword>
<dbReference type="AlphaFoldDB" id="A0A812J3X1"/>
<dbReference type="OrthoDB" id="10249920at2759"/>
<evidence type="ECO:0000313" key="4">
    <source>
        <dbReference type="EMBL" id="CAE7198579.1"/>
    </source>
</evidence>
<accession>A0A812J3X1</accession>
<comment type="similarity">
    <text evidence="2">Belongs to the PPP phosphatase family.</text>
</comment>
<dbReference type="InterPro" id="IPR018247">
    <property type="entry name" value="EF_Hand_1_Ca_BS"/>
</dbReference>
<comment type="caution">
    <text evidence="4">The sequence shown here is derived from an EMBL/GenBank/DDBJ whole genome shotgun (WGS) entry which is preliminary data.</text>
</comment>
<dbReference type="InterPro" id="IPR004843">
    <property type="entry name" value="Calcineurin-like_PHP"/>
</dbReference>
<sequence>SAMSPPNPLQQLKDLFDCFDKDTSGALSVQGLSHIADSDSRELHELLVAADINADGVITRTEWDEHVSSWLEGHEGQVQAILDAASGITEEVLQTKRSKVRSKRQIAAVWDAARSDGEDEISWFGLPVVASQDLSFKGENRAVPIGQKLEVMVGGSCFLCEVAAYDEDQDYPYLLHFPAGDVKEKRCMIDVTSSRIIAPLWTRQKAPFHFIDAEEEVSPLEMLTSHANGEPISPSQLVSLVRRARQQFQNEPALLRISVQGASTVSIFGDIHGNFAGFASLAAQLQGSGKAKLLDTVKDTMLEPPADIVIFLGDLVDRGDENLKLLLTVLAWKVQHPDRIFLLRGNHEDENINCRYGFEKECRDLFGEDGRKIYRQVNNMFNYLPVAAVLGDFAFCCHGGLGPSILSLDDVSLLDAHKPISLEVPPSTNMDKTAIDLLWADPCEEVDADVNADGFAENSARGMGHVWNAAASRRFLETTGLKIIIRGHECEPAGYLYNHDRQVLTIFSSPAYSENNDAAVATLDASGLSSLNFLRVNAENKPVSAAAQLEDRDSLQRKAKPRSVCQGCVSC</sequence>
<dbReference type="SUPFAM" id="SSF47473">
    <property type="entry name" value="EF-hand"/>
    <property type="match status" value="1"/>
</dbReference>
<gene>
    <name evidence="4" type="ORF">SNEC2469_LOCUS1457</name>
</gene>
<dbReference type="GO" id="GO:0004722">
    <property type="term" value="F:protein serine/threonine phosphatase activity"/>
    <property type="evidence" value="ECO:0007669"/>
    <property type="project" value="UniProtKB-EC"/>
</dbReference>
<dbReference type="Gene3D" id="3.60.21.10">
    <property type="match status" value="1"/>
</dbReference>
<dbReference type="PRINTS" id="PR00114">
    <property type="entry name" value="STPHPHTASE"/>
</dbReference>
<evidence type="ECO:0000256" key="1">
    <source>
        <dbReference type="ARBA" id="ARBA00022837"/>
    </source>
</evidence>
<proteinExistence type="inferred from homology"/>
<keyword evidence="2" id="KW-0378">Hydrolase</keyword>
<dbReference type="InterPro" id="IPR050341">
    <property type="entry name" value="PP1_catalytic_subunit"/>
</dbReference>
<dbReference type="InterPro" id="IPR011992">
    <property type="entry name" value="EF-hand-dom_pair"/>
</dbReference>
<dbReference type="PROSITE" id="PS00018">
    <property type="entry name" value="EF_HAND_1"/>
    <property type="match status" value="1"/>
</dbReference>
<evidence type="ECO:0000259" key="3">
    <source>
        <dbReference type="PROSITE" id="PS00125"/>
    </source>
</evidence>
<feature type="non-terminal residue" evidence="4">
    <location>
        <position position="1"/>
    </location>
</feature>
<feature type="domain" description="Serine/threonine specific protein phosphatases" evidence="3">
    <location>
        <begin position="343"/>
        <end position="348"/>
    </location>
</feature>
<dbReference type="EMBL" id="CAJNJA010005786">
    <property type="protein sequence ID" value="CAE7198579.1"/>
    <property type="molecule type" value="Genomic_DNA"/>
</dbReference>
<reference evidence="4" key="1">
    <citation type="submission" date="2021-02" db="EMBL/GenBank/DDBJ databases">
        <authorList>
            <person name="Dougan E. K."/>
            <person name="Rhodes N."/>
            <person name="Thang M."/>
            <person name="Chan C."/>
        </authorList>
    </citation>
    <scope>NUCLEOTIDE SEQUENCE</scope>
</reference>
<dbReference type="CDD" id="cd00144">
    <property type="entry name" value="MPP_PPP_family"/>
    <property type="match status" value="1"/>
</dbReference>
<dbReference type="SMART" id="SM00156">
    <property type="entry name" value="PP2Ac"/>
    <property type="match status" value="1"/>
</dbReference>
<organism evidence="4 5">
    <name type="scientific">Symbiodinium necroappetens</name>
    <dbReference type="NCBI Taxonomy" id="1628268"/>
    <lineage>
        <taxon>Eukaryota</taxon>
        <taxon>Sar</taxon>
        <taxon>Alveolata</taxon>
        <taxon>Dinophyceae</taxon>
        <taxon>Suessiales</taxon>
        <taxon>Symbiodiniaceae</taxon>
        <taxon>Symbiodinium</taxon>
    </lineage>
</organism>
<evidence type="ECO:0000256" key="2">
    <source>
        <dbReference type="RuleBase" id="RU004273"/>
    </source>
</evidence>
<dbReference type="PANTHER" id="PTHR11668">
    <property type="entry name" value="SERINE/THREONINE PROTEIN PHOSPHATASE"/>
    <property type="match status" value="1"/>
</dbReference>
<dbReference type="InterPro" id="IPR006186">
    <property type="entry name" value="Ser/Thr-sp_prot-phosphatase"/>
</dbReference>
<dbReference type="Gene3D" id="1.10.238.10">
    <property type="entry name" value="EF-hand"/>
    <property type="match status" value="1"/>
</dbReference>
<dbReference type="Pfam" id="PF00149">
    <property type="entry name" value="Metallophos"/>
    <property type="match status" value="1"/>
</dbReference>
<name>A0A812J3X1_9DINO</name>
<dbReference type="PANTHER" id="PTHR11668:SF496">
    <property type="entry name" value="SERINE_THREONINE-PROTEIN PHOSPHATASE"/>
    <property type="match status" value="1"/>
</dbReference>